<comment type="caution">
    <text evidence="6">The sequence shown here is derived from an EMBL/GenBank/DDBJ whole genome shotgun (WGS) entry which is preliminary data.</text>
</comment>
<dbReference type="SUPFAM" id="SSF53448">
    <property type="entry name" value="Nucleotide-diphospho-sugar transferases"/>
    <property type="match status" value="1"/>
</dbReference>
<keyword evidence="4" id="KW-1133">Transmembrane helix</keyword>
<sequence>MTHTDISIIVPCYNECANIRPLVKALHSALGDYSWEVVFVDDNSPDGTIHEVRKLAAENSHVRGILRIGRKGLSSAVIEGALSSSASVIAVMDGDMQHDETCLPAMIRAILDDQHDMAVASRHIEGGSCDGLSSAWRHLLSQSGIKLAQCLTSAPVTDPMSGFFAMKREWFEARAPELSGKGFKILLELLLVSSEPVKLKEVPMVFRDRLHGESKLSPKVMILFLVMLAENLLKKSRIKCLKFPLLTILISSALFLFWRKKA</sequence>
<dbReference type="CDD" id="cd06442">
    <property type="entry name" value="DPM1_like"/>
    <property type="match status" value="1"/>
</dbReference>
<dbReference type="InterPro" id="IPR029044">
    <property type="entry name" value="Nucleotide-diphossugar_trans"/>
</dbReference>
<evidence type="ECO:0000256" key="1">
    <source>
        <dbReference type="ARBA" id="ARBA00006739"/>
    </source>
</evidence>
<evidence type="ECO:0000256" key="4">
    <source>
        <dbReference type="SAM" id="Phobius"/>
    </source>
</evidence>
<reference evidence="6 7" key="1">
    <citation type="submission" date="2022-11" db="EMBL/GenBank/DDBJ databases">
        <title>Genome sequencing of Acetobacter type strain.</title>
        <authorList>
            <person name="Heo J."/>
            <person name="Lee D."/>
            <person name="Han B.-H."/>
            <person name="Hong S.-B."/>
            <person name="Kwon S.-W."/>
        </authorList>
    </citation>
    <scope>NUCLEOTIDE SEQUENCE [LARGE SCALE GENOMIC DNA]</scope>
    <source>
        <strain evidence="6 7">KACC 21253</strain>
    </source>
</reference>
<dbReference type="RefSeq" id="WP_173559435.1">
    <property type="nucleotide sequence ID" value="NZ_JAPIUZ010000001.1"/>
</dbReference>
<name>A0ABT3QBI0_9PROT</name>
<comment type="similarity">
    <text evidence="1">Belongs to the glycosyltransferase 2 family.</text>
</comment>
<evidence type="ECO:0000313" key="7">
    <source>
        <dbReference type="Proteomes" id="UP001301152"/>
    </source>
</evidence>
<keyword evidence="4" id="KW-0812">Transmembrane</keyword>
<dbReference type="PANTHER" id="PTHR43398:SF1">
    <property type="entry name" value="DOLICHOL-PHOSPHATE MANNOSYLTRANSFERASE SUBUNIT 1"/>
    <property type="match status" value="1"/>
</dbReference>
<dbReference type="InterPro" id="IPR001173">
    <property type="entry name" value="Glyco_trans_2-like"/>
</dbReference>
<dbReference type="EMBL" id="JAPIUZ010000001">
    <property type="protein sequence ID" value="MCX2562652.1"/>
    <property type="molecule type" value="Genomic_DNA"/>
</dbReference>
<keyword evidence="3" id="KW-0808">Transferase</keyword>
<feature type="transmembrane region" description="Helical" evidence="4">
    <location>
        <begin position="240"/>
        <end position="258"/>
    </location>
</feature>
<dbReference type="PANTHER" id="PTHR43398">
    <property type="entry name" value="DOLICHOL-PHOSPHATE MANNOSYLTRANSFERASE SUBUNIT 1"/>
    <property type="match status" value="1"/>
</dbReference>
<accession>A0ABT3QBI0</accession>
<keyword evidence="4" id="KW-0472">Membrane</keyword>
<dbReference type="InterPro" id="IPR039528">
    <property type="entry name" value="DPM1-like"/>
</dbReference>
<dbReference type="Proteomes" id="UP001301152">
    <property type="component" value="Unassembled WGS sequence"/>
</dbReference>
<evidence type="ECO:0000313" key="6">
    <source>
        <dbReference type="EMBL" id="MCX2562652.1"/>
    </source>
</evidence>
<proteinExistence type="inferred from homology"/>
<evidence type="ECO:0000256" key="3">
    <source>
        <dbReference type="ARBA" id="ARBA00022679"/>
    </source>
</evidence>
<keyword evidence="2" id="KW-0328">Glycosyltransferase</keyword>
<gene>
    <name evidence="6" type="ORF">OQ497_01535</name>
</gene>
<protein>
    <submittedName>
        <fullName evidence="6">Polyprenol monophosphomannose synthase</fullName>
    </submittedName>
</protein>
<keyword evidence="7" id="KW-1185">Reference proteome</keyword>
<organism evidence="6 7">
    <name type="scientific">Acetobacter thailandicus</name>
    <dbReference type="NCBI Taxonomy" id="1502842"/>
    <lineage>
        <taxon>Bacteria</taxon>
        <taxon>Pseudomonadati</taxon>
        <taxon>Pseudomonadota</taxon>
        <taxon>Alphaproteobacteria</taxon>
        <taxon>Acetobacterales</taxon>
        <taxon>Acetobacteraceae</taxon>
        <taxon>Acetobacter</taxon>
    </lineage>
</organism>
<dbReference type="Gene3D" id="3.90.550.10">
    <property type="entry name" value="Spore Coat Polysaccharide Biosynthesis Protein SpsA, Chain A"/>
    <property type="match status" value="1"/>
</dbReference>
<feature type="domain" description="Glycosyltransferase 2-like" evidence="5">
    <location>
        <begin position="7"/>
        <end position="172"/>
    </location>
</feature>
<evidence type="ECO:0000256" key="2">
    <source>
        <dbReference type="ARBA" id="ARBA00022676"/>
    </source>
</evidence>
<dbReference type="Pfam" id="PF00535">
    <property type="entry name" value="Glycos_transf_2"/>
    <property type="match status" value="1"/>
</dbReference>
<evidence type="ECO:0000259" key="5">
    <source>
        <dbReference type="Pfam" id="PF00535"/>
    </source>
</evidence>